<proteinExistence type="predicted"/>
<reference evidence="1" key="1">
    <citation type="submission" date="2019-08" db="EMBL/GenBank/DDBJ databases">
        <authorList>
            <person name="Kucharzyk K."/>
            <person name="Murdoch R.W."/>
            <person name="Higgins S."/>
            <person name="Loffler F."/>
        </authorList>
    </citation>
    <scope>NUCLEOTIDE SEQUENCE</scope>
</reference>
<gene>
    <name evidence="1" type="ORF">SDC9_137527</name>
</gene>
<accession>A0A645DM51</accession>
<dbReference type="EMBL" id="VSSQ01037657">
    <property type="protein sequence ID" value="MPM90406.1"/>
    <property type="molecule type" value="Genomic_DNA"/>
</dbReference>
<protein>
    <submittedName>
        <fullName evidence="1">Uncharacterized protein</fullName>
    </submittedName>
</protein>
<name>A0A645DM51_9ZZZZ</name>
<dbReference type="AlphaFoldDB" id="A0A645DM51"/>
<sequence length="130" mass="13885">MIARLGNILHRVGHRRRAAGQGQRADAPLQGRDALFKHVGGGVHDPGVNIARLRKGKAARGGSGGGKHIGAGLINGHRPGVRGGVGALLPNVKLKGFKLIFSLFCHVNHTFCLYSCRLKPGCPRRHTDHE</sequence>
<comment type="caution">
    <text evidence="1">The sequence shown here is derived from an EMBL/GenBank/DDBJ whole genome shotgun (WGS) entry which is preliminary data.</text>
</comment>
<organism evidence="1">
    <name type="scientific">bioreactor metagenome</name>
    <dbReference type="NCBI Taxonomy" id="1076179"/>
    <lineage>
        <taxon>unclassified sequences</taxon>
        <taxon>metagenomes</taxon>
        <taxon>ecological metagenomes</taxon>
    </lineage>
</organism>
<evidence type="ECO:0000313" key="1">
    <source>
        <dbReference type="EMBL" id="MPM90406.1"/>
    </source>
</evidence>